<name>A0A089M1Q7_9BACL</name>
<dbReference type="InterPro" id="IPR047057">
    <property type="entry name" value="MerR_fam"/>
</dbReference>
<evidence type="ECO:0000256" key="4">
    <source>
        <dbReference type="ARBA" id="ARBA00023163"/>
    </source>
</evidence>
<dbReference type="Proteomes" id="UP000029500">
    <property type="component" value="Chromosome"/>
</dbReference>
<evidence type="ECO:0000256" key="1">
    <source>
        <dbReference type="ARBA" id="ARBA00022491"/>
    </source>
</evidence>
<dbReference type="GO" id="GO:0003700">
    <property type="term" value="F:DNA-binding transcription factor activity"/>
    <property type="evidence" value="ECO:0007669"/>
    <property type="project" value="InterPro"/>
</dbReference>
<dbReference type="STRING" id="189425.PGRAT_08715"/>
<keyword evidence="1" id="KW-0678">Repressor</keyword>
<dbReference type="Gene3D" id="1.10.1660.10">
    <property type="match status" value="1"/>
</dbReference>
<dbReference type="SUPFAM" id="SSF46955">
    <property type="entry name" value="Putative DNA-binding domain"/>
    <property type="match status" value="1"/>
</dbReference>
<dbReference type="OrthoDB" id="9773308at2"/>
<proteinExistence type="predicted"/>
<dbReference type="PANTHER" id="PTHR30204">
    <property type="entry name" value="REDOX-CYCLING DRUG-SENSING TRANSCRIPTIONAL ACTIVATOR SOXR"/>
    <property type="match status" value="1"/>
</dbReference>
<organism evidence="6 7">
    <name type="scientific">Paenibacillus graminis</name>
    <dbReference type="NCBI Taxonomy" id="189425"/>
    <lineage>
        <taxon>Bacteria</taxon>
        <taxon>Bacillati</taxon>
        <taxon>Bacillota</taxon>
        <taxon>Bacilli</taxon>
        <taxon>Bacillales</taxon>
        <taxon>Paenibacillaceae</taxon>
        <taxon>Paenibacillus</taxon>
    </lineage>
</organism>
<dbReference type="GO" id="GO:0003677">
    <property type="term" value="F:DNA binding"/>
    <property type="evidence" value="ECO:0007669"/>
    <property type="project" value="UniProtKB-KW"/>
</dbReference>
<dbReference type="SMART" id="SM00422">
    <property type="entry name" value="HTH_MERR"/>
    <property type="match status" value="1"/>
</dbReference>
<sequence length="254" mass="29121">MRNEITISELAKLMDVSVHQIRYFEEKGLLQPAYTDDNQYRMYSMNEIYQLAHILLLRKLGLPVQAVKESMTGFGPDQVRQMLQTSMENTHAEILRLQQLELFIGKVLQEHRDFGQEIEAYRVKRREAVNLRRWFGLSSQNVLEARQLAGQAGPGLNLFEADIHYVFEGEGPAVLCTEAAEGASLLLPAGDYLSFQFPAAHEDELEQRMEQFSSYAADRTLHLTGPLVLIEKSYLSLFSQDRLHYELLQRIGTV</sequence>
<dbReference type="Pfam" id="PF13411">
    <property type="entry name" value="MerR_1"/>
    <property type="match status" value="1"/>
</dbReference>
<dbReference type="InterPro" id="IPR000551">
    <property type="entry name" value="MerR-type_HTH_dom"/>
</dbReference>
<dbReference type="HOGENOM" id="CLU_1049063_0_0_9"/>
<evidence type="ECO:0000256" key="2">
    <source>
        <dbReference type="ARBA" id="ARBA00023015"/>
    </source>
</evidence>
<dbReference type="InterPro" id="IPR009061">
    <property type="entry name" value="DNA-bd_dom_put_sf"/>
</dbReference>
<dbReference type="RefSeq" id="WP_025706424.1">
    <property type="nucleotide sequence ID" value="NZ_CP009287.1"/>
</dbReference>
<evidence type="ECO:0000256" key="3">
    <source>
        <dbReference type="ARBA" id="ARBA00023125"/>
    </source>
</evidence>
<dbReference type="AlphaFoldDB" id="A0A089M1Q7"/>
<dbReference type="PROSITE" id="PS50937">
    <property type="entry name" value="HTH_MERR_2"/>
    <property type="match status" value="1"/>
</dbReference>
<evidence type="ECO:0000313" key="6">
    <source>
        <dbReference type="EMBL" id="AIQ67701.1"/>
    </source>
</evidence>
<keyword evidence="7" id="KW-1185">Reference proteome</keyword>
<protein>
    <submittedName>
        <fullName evidence="6">Transcriptional regulator</fullName>
    </submittedName>
</protein>
<keyword evidence="4" id="KW-0804">Transcription</keyword>
<dbReference type="PRINTS" id="PR00040">
    <property type="entry name" value="HTHMERR"/>
</dbReference>
<keyword evidence="3" id="KW-0238">DNA-binding</keyword>
<reference evidence="6 7" key="1">
    <citation type="submission" date="2014-08" db="EMBL/GenBank/DDBJ databases">
        <title>Comparative genomics of the Paenibacillus odorifer group.</title>
        <authorList>
            <person name="den Bakker H.C."/>
            <person name="Tsai Y.-C."/>
            <person name="Martin N."/>
            <person name="Korlach J."/>
            <person name="Wiedmann M."/>
        </authorList>
    </citation>
    <scope>NUCLEOTIDE SEQUENCE [LARGE SCALE GENOMIC DNA]</scope>
    <source>
        <strain evidence="6 7">DSM 15220</strain>
    </source>
</reference>
<feature type="domain" description="HTH merR-type" evidence="5">
    <location>
        <begin position="4"/>
        <end position="73"/>
    </location>
</feature>
<dbReference type="PANTHER" id="PTHR30204:SF69">
    <property type="entry name" value="MERR-FAMILY TRANSCRIPTIONAL REGULATOR"/>
    <property type="match status" value="1"/>
</dbReference>
<evidence type="ECO:0000313" key="7">
    <source>
        <dbReference type="Proteomes" id="UP000029500"/>
    </source>
</evidence>
<evidence type="ECO:0000259" key="5">
    <source>
        <dbReference type="PROSITE" id="PS50937"/>
    </source>
</evidence>
<dbReference type="KEGG" id="pgm:PGRAT_08715"/>
<gene>
    <name evidence="6" type="ORF">PGRAT_08715</name>
</gene>
<dbReference type="EMBL" id="CP009287">
    <property type="protein sequence ID" value="AIQ67701.1"/>
    <property type="molecule type" value="Genomic_DNA"/>
</dbReference>
<keyword evidence="2" id="KW-0805">Transcription regulation</keyword>
<accession>A0A089M1Q7</accession>
<dbReference type="eggNOG" id="COG0789">
    <property type="taxonomic scope" value="Bacteria"/>
</dbReference>